<dbReference type="Proteomes" id="UP000292052">
    <property type="component" value="Unassembled WGS sequence"/>
</dbReference>
<organism evidence="2 3">
    <name type="scientific">Asbolus verrucosus</name>
    <name type="common">Desert ironclad beetle</name>
    <dbReference type="NCBI Taxonomy" id="1661398"/>
    <lineage>
        <taxon>Eukaryota</taxon>
        <taxon>Metazoa</taxon>
        <taxon>Ecdysozoa</taxon>
        <taxon>Arthropoda</taxon>
        <taxon>Hexapoda</taxon>
        <taxon>Insecta</taxon>
        <taxon>Pterygota</taxon>
        <taxon>Neoptera</taxon>
        <taxon>Endopterygota</taxon>
        <taxon>Coleoptera</taxon>
        <taxon>Polyphaga</taxon>
        <taxon>Cucujiformia</taxon>
        <taxon>Tenebrionidae</taxon>
        <taxon>Pimeliinae</taxon>
        <taxon>Asbolus</taxon>
    </lineage>
</organism>
<dbReference type="AlphaFoldDB" id="A0A482VX58"/>
<sequence>MKIKKEIEEENNLTIMGLSKKLQNSQQQCKDLFLLGEAIKKESDHFKERIQQLEINKLNLSSDDFQIKKMDKDTLMVHLEKFKRMLLDKAIEMNTLKAKLKFYDSDMDELFEYRKILSKMYTCEVKLCSNTEHEELLIFMQRQLQSYEQAVEDRNNQIMNLNMVNKELQEKIEEMIQQTRTDIRNLSQKYSLPQLETMSNELKNAEETIHDLKKQLMEKHETSYQELTTKLEKACKHNEHLQQMAINEKQNFEEKLAEMKNDLKSMEEEKIKLEELIKSLKQSELKLAGENEKVKFELQKIYQKLGISETDIIESDADIHELNLLRSKCGQVHDQLQQVAMHLEKMSPKRAAYCDENMSVVLKMKKQILNYLKLLKTEDLQKTEIEDKLKEWDNMLSNFIDNLRSANNMMETSIKESELKDSVEDLTNAKTMLEGEKFALEYQLKSRSSELESAQREIRILMENKSILMKESEDNARLIQKLTDQVSNLEKGLKIVEENKIELEKQLENTQKQLNESKQETIKMHKELGEMNDNFVRKNLFKELKDVESELEQSRIDNKITFMVVSGSEIFRKSIQAEILKAELILRERLEEENIKNMQKIEEQYRNVLTQKTEIYSKEKEKWKSQEMIYRKRFAAVLDECRKKMEALEKENINLITQINELIKEYKTYKIHITNDMEQYTKIIGKYKKNMETLNKEWKDLFGYYVSSYTNIEKRSQKKIKNLQKTINMSQTELNLIESIYDEKIKKIKSEWKSTNRI</sequence>
<evidence type="ECO:0000256" key="1">
    <source>
        <dbReference type="SAM" id="Coils"/>
    </source>
</evidence>
<dbReference type="STRING" id="1661398.A0A482VX58"/>
<dbReference type="EMBL" id="QDEB01055694">
    <property type="protein sequence ID" value="RZC37089.1"/>
    <property type="molecule type" value="Genomic_DNA"/>
</dbReference>
<comment type="caution">
    <text evidence="2">The sequence shown here is derived from an EMBL/GenBank/DDBJ whole genome shotgun (WGS) entry which is preliminary data.</text>
</comment>
<gene>
    <name evidence="2" type="ORF">BDFB_008791</name>
</gene>
<keyword evidence="1" id="KW-0175">Coiled coil</keyword>
<dbReference type="OrthoDB" id="9518664at2759"/>
<evidence type="ECO:0000313" key="3">
    <source>
        <dbReference type="Proteomes" id="UP000292052"/>
    </source>
</evidence>
<evidence type="ECO:0000313" key="2">
    <source>
        <dbReference type="EMBL" id="RZC37089.1"/>
    </source>
</evidence>
<feature type="coiled-coil region" evidence="1">
    <location>
        <begin position="444"/>
        <end position="557"/>
    </location>
</feature>
<reference evidence="2 3" key="1">
    <citation type="submission" date="2017-03" db="EMBL/GenBank/DDBJ databases">
        <title>Genome of the blue death feigning beetle - Asbolus verrucosus.</title>
        <authorList>
            <person name="Rider S.D."/>
        </authorList>
    </citation>
    <scope>NUCLEOTIDE SEQUENCE [LARGE SCALE GENOMIC DNA]</scope>
    <source>
        <strain evidence="2">Butters</strain>
        <tissue evidence="2">Head and leg muscle</tissue>
    </source>
</reference>
<proteinExistence type="predicted"/>
<keyword evidence="3" id="KW-1185">Reference proteome</keyword>
<protein>
    <submittedName>
        <fullName evidence="2">PFB0765w-like</fullName>
    </submittedName>
</protein>
<feature type="coiled-coil region" evidence="1">
    <location>
        <begin position="130"/>
        <end position="293"/>
    </location>
</feature>
<name>A0A482VX58_ASBVE</name>
<accession>A0A482VX58</accession>
<feature type="coiled-coil region" evidence="1">
    <location>
        <begin position="631"/>
        <end position="733"/>
    </location>
</feature>